<sequence>MNFQVTVLKILVSYPGGFAVMDDIKRDMAILATSGRDWADRTKRLAARVPELDIFSQGLVDRESGGWKITDKGRSALDFMEARTSVDQAIETTQSEMVNAPVPPLPPLAERAKRRRERCEPRREGRERVRATAC</sequence>
<reference evidence="2 3" key="1">
    <citation type="submission" date="2019-08" db="EMBL/GenBank/DDBJ databases">
        <title>Bradyrhizobium hipponensis sp. nov., a rhizobium isolated from a Lupinus angustifolius root nodule in Tunisia.</title>
        <authorList>
            <person name="Off K."/>
            <person name="Rejili M."/>
            <person name="Mars M."/>
            <person name="Brachmann A."/>
            <person name="Marin M."/>
        </authorList>
    </citation>
    <scope>NUCLEOTIDE SEQUENCE [LARGE SCALE GENOMIC DNA]</scope>
    <source>
        <strain evidence="2 3">CTAW71</strain>
    </source>
</reference>
<proteinExistence type="predicted"/>
<evidence type="ECO:0000256" key="1">
    <source>
        <dbReference type="SAM" id="MobiDB-lite"/>
    </source>
</evidence>
<evidence type="ECO:0000313" key="2">
    <source>
        <dbReference type="EMBL" id="TYL91998.1"/>
    </source>
</evidence>
<organism evidence="2 3">
    <name type="scientific">Bradyrhizobium rifense</name>
    <dbReference type="NCBI Taxonomy" id="515499"/>
    <lineage>
        <taxon>Bacteria</taxon>
        <taxon>Pseudomonadati</taxon>
        <taxon>Pseudomonadota</taxon>
        <taxon>Alphaproteobacteria</taxon>
        <taxon>Hyphomicrobiales</taxon>
        <taxon>Nitrobacteraceae</taxon>
        <taxon>Bradyrhizobium</taxon>
    </lineage>
</organism>
<feature type="region of interest" description="Disordered" evidence="1">
    <location>
        <begin position="98"/>
        <end position="134"/>
    </location>
</feature>
<keyword evidence="3" id="KW-1185">Reference proteome</keyword>
<accession>A0A5D3K8T7</accession>
<gene>
    <name evidence="2" type="ORF">FXB40_26455</name>
</gene>
<name>A0A5D3K8T7_9BRAD</name>
<dbReference type="RefSeq" id="WP_148775071.1">
    <property type="nucleotide sequence ID" value="NZ_VSSS01000041.1"/>
</dbReference>
<protein>
    <submittedName>
        <fullName evidence="2">Uncharacterized protein</fullName>
    </submittedName>
</protein>
<dbReference type="EMBL" id="VSSS01000041">
    <property type="protein sequence ID" value="TYL91998.1"/>
    <property type="molecule type" value="Genomic_DNA"/>
</dbReference>
<comment type="caution">
    <text evidence="2">The sequence shown here is derived from an EMBL/GenBank/DDBJ whole genome shotgun (WGS) entry which is preliminary data.</text>
</comment>
<dbReference type="AlphaFoldDB" id="A0A5D3K8T7"/>
<feature type="compositionally biased region" description="Basic and acidic residues" evidence="1">
    <location>
        <begin position="117"/>
        <end position="134"/>
    </location>
</feature>
<dbReference type="OrthoDB" id="8140166at2"/>
<dbReference type="Proteomes" id="UP000324758">
    <property type="component" value="Unassembled WGS sequence"/>
</dbReference>
<evidence type="ECO:0000313" key="3">
    <source>
        <dbReference type="Proteomes" id="UP000324758"/>
    </source>
</evidence>